<sequence length="218" mass="23151">MGWYMLTGTAAHAASSGAPTILVVGDSLSAEYGIARGAGWVNLLQQTVSQNGFDYSVVNASISGDTTSGGRARLAPLLTRYRPAITILELGGNDALRGIPLDLTTRNLREMIDAAKRTGSRVVVVGMRIPPNYGPDYSEKFYTMFGAIAKQAKAAYVPFLLAGVAEHPELFQADQIHPLASAHPRILQNVWPVVLPMLKSEGNARAAAKPATPARHGG</sequence>
<protein>
    <submittedName>
        <fullName evidence="2">Arylesterase</fullName>
    </submittedName>
</protein>
<dbReference type="PANTHER" id="PTHR30383:SF24">
    <property type="entry name" value="THIOESTERASE 1_PROTEASE 1_LYSOPHOSPHOLIPASE L1"/>
    <property type="match status" value="1"/>
</dbReference>
<dbReference type="Gene3D" id="3.40.50.1110">
    <property type="entry name" value="SGNH hydrolase"/>
    <property type="match status" value="1"/>
</dbReference>
<dbReference type="InterPro" id="IPR036514">
    <property type="entry name" value="SGNH_hydro_sf"/>
</dbReference>
<gene>
    <name evidence="2" type="ORF">PTE30175_00715</name>
</gene>
<name>A0A5E4SI96_9BURK</name>
<evidence type="ECO:0000259" key="1">
    <source>
        <dbReference type="Pfam" id="PF13472"/>
    </source>
</evidence>
<proteinExistence type="predicted"/>
<keyword evidence="3" id="KW-1185">Reference proteome</keyword>
<dbReference type="PANTHER" id="PTHR30383">
    <property type="entry name" value="THIOESTERASE 1/PROTEASE 1/LYSOPHOSPHOLIPASE L1"/>
    <property type="match status" value="1"/>
</dbReference>
<dbReference type="GO" id="GO:0004622">
    <property type="term" value="F:phosphatidylcholine lysophospholipase activity"/>
    <property type="evidence" value="ECO:0007669"/>
    <property type="project" value="TreeGrafter"/>
</dbReference>
<dbReference type="CDD" id="cd01822">
    <property type="entry name" value="Lysophospholipase_L1_like"/>
    <property type="match status" value="1"/>
</dbReference>
<dbReference type="EMBL" id="CABPRZ010000002">
    <property type="protein sequence ID" value="VVD73958.1"/>
    <property type="molecule type" value="Genomic_DNA"/>
</dbReference>
<accession>A0A5E4SI96</accession>
<dbReference type="Proteomes" id="UP000414233">
    <property type="component" value="Unassembled WGS sequence"/>
</dbReference>
<organism evidence="2 3">
    <name type="scientific">Pandoraea terrae</name>
    <dbReference type="NCBI Taxonomy" id="1537710"/>
    <lineage>
        <taxon>Bacteria</taxon>
        <taxon>Pseudomonadati</taxon>
        <taxon>Pseudomonadota</taxon>
        <taxon>Betaproteobacteria</taxon>
        <taxon>Burkholderiales</taxon>
        <taxon>Burkholderiaceae</taxon>
        <taxon>Pandoraea</taxon>
    </lineage>
</organism>
<dbReference type="Pfam" id="PF13472">
    <property type="entry name" value="Lipase_GDSL_2"/>
    <property type="match status" value="1"/>
</dbReference>
<evidence type="ECO:0000313" key="2">
    <source>
        <dbReference type="EMBL" id="VVD73958.1"/>
    </source>
</evidence>
<dbReference type="InterPro" id="IPR013830">
    <property type="entry name" value="SGNH_hydro"/>
</dbReference>
<feature type="domain" description="SGNH hydrolase-type esterase" evidence="1">
    <location>
        <begin position="23"/>
        <end position="183"/>
    </location>
</feature>
<dbReference type="InterPro" id="IPR051532">
    <property type="entry name" value="Ester_Hydrolysis_Enzymes"/>
</dbReference>
<reference evidence="2 3" key="1">
    <citation type="submission" date="2019-08" db="EMBL/GenBank/DDBJ databases">
        <authorList>
            <person name="Peeters C."/>
        </authorList>
    </citation>
    <scope>NUCLEOTIDE SEQUENCE [LARGE SCALE GENOMIC DNA]</scope>
    <source>
        <strain evidence="2 3">LMG 30175</strain>
    </source>
</reference>
<dbReference type="SUPFAM" id="SSF52266">
    <property type="entry name" value="SGNH hydrolase"/>
    <property type="match status" value="1"/>
</dbReference>
<evidence type="ECO:0000313" key="3">
    <source>
        <dbReference type="Proteomes" id="UP000414233"/>
    </source>
</evidence>
<dbReference type="AlphaFoldDB" id="A0A5E4SI96"/>